<dbReference type="PANTHER" id="PTHR11820:SF112">
    <property type="entry name" value="FUMARYLACETOACETATE HYDROLASE FAMILY PROTEIN (AFU_ORTHOLOGUE AFUA_1G02370)-RELATED"/>
    <property type="match status" value="1"/>
</dbReference>
<dbReference type="GO" id="GO:0016787">
    <property type="term" value="F:hydrolase activity"/>
    <property type="evidence" value="ECO:0007669"/>
    <property type="project" value="UniProtKB-KW"/>
</dbReference>
<protein>
    <submittedName>
        <fullName evidence="3">Fumarylacetoacetate hydrolase</fullName>
    </submittedName>
</protein>
<evidence type="ECO:0000259" key="2">
    <source>
        <dbReference type="Pfam" id="PF01557"/>
    </source>
</evidence>
<proteinExistence type="predicted"/>
<keyword evidence="3" id="KW-0378">Hydrolase</keyword>
<sequence>MRIIGYEWEGAVHVAARDGEALIPLGPVAEFWQDPDAALEAGLRAGTRIPGASVRLAPPVKPSARILCVGLNYREHAAEGPFDVPEHPTIFGRWTPSLAVGDTPVRVPVDEEGLDWEAELLVAVGRPLSCAEPHEAETAVFGYAAFNDITARRAQKLTTQWTLGKNADRSGPMSELVTRDEVGELGRRKVISRVNGQVMQESTTDQMIFGVPDVLAFISRTFTLTPGDLIATGTPAGVGYARNPPRLLQPGDVVEVEVEGIGAVSTPVEDHRAGVHSAGIHGATGT</sequence>
<dbReference type="InterPro" id="IPR036663">
    <property type="entry name" value="Fumarylacetoacetase_C_sf"/>
</dbReference>
<evidence type="ECO:0000313" key="3">
    <source>
        <dbReference type="EMBL" id="GLL09418.1"/>
    </source>
</evidence>
<name>A0A9W6NUA7_9PSEU</name>
<keyword evidence="1" id="KW-0479">Metal-binding</keyword>
<dbReference type="SUPFAM" id="SSF56529">
    <property type="entry name" value="FAH"/>
    <property type="match status" value="1"/>
</dbReference>
<dbReference type="EMBL" id="BSFQ01000002">
    <property type="protein sequence ID" value="GLL09418.1"/>
    <property type="molecule type" value="Genomic_DNA"/>
</dbReference>
<dbReference type="Pfam" id="PF01557">
    <property type="entry name" value="FAA_hydrolase"/>
    <property type="match status" value="1"/>
</dbReference>
<dbReference type="GO" id="GO:0046872">
    <property type="term" value="F:metal ion binding"/>
    <property type="evidence" value="ECO:0007669"/>
    <property type="project" value="UniProtKB-KW"/>
</dbReference>
<dbReference type="InterPro" id="IPR011234">
    <property type="entry name" value="Fumarylacetoacetase-like_C"/>
</dbReference>
<accession>A0A9W6NUA7</accession>
<dbReference type="AlphaFoldDB" id="A0A9W6NUA7"/>
<comment type="caution">
    <text evidence="3">The sequence shown here is derived from an EMBL/GenBank/DDBJ whole genome shotgun (WGS) entry which is preliminary data.</text>
</comment>
<dbReference type="RefSeq" id="WP_037039636.1">
    <property type="nucleotide sequence ID" value="NZ_BAAAUZ010000013.1"/>
</dbReference>
<organism evidence="3 4">
    <name type="scientific">Pseudonocardia halophobica</name>
    <dbReference type="NCBI Taxonomy" id="29401"/>
    <lineage>
        <taxon>Bacteria</taxon>
        <taxon>Bacillati</taxon>
        <taxon>Actinomycetota</taxon>
        <taxon>Actinomycetes</taxon>
        <taxon>Pseudonocardiales</taxon>
        <taxon>Pseudonocardiaceae</taxon>
        <taxon>Pseudonocardia</taxon>
    </lineage>
</organism>
<gene>
    <name evidence="3" type="ORF">GCM10017577_05580</name>
</gene>
<reference evidence="3" key="2">
    <citation type="submission" date="2023-01" db="EMBL/GenBank/DDBJ databases">
        <authorList>
            <person name="Sun Q."/>
            <person name="Evtushenko L."/>
        </authorList>
    </citation>
    <scope>NUCLEOTIDE SEQUENCE</scope>
    <source>
        <strain evidence="3">VKM Ac-1069</strain>
    </source>
</reference>
<dbReference type="Gene3D" id="3.90.850.10">
    <property type="entry name" value="Fumarylacetoacetase-like, C-terminal domain"/>
    <property type="match status" value="1"/>
</dbReference>
<evidence type="ECO:0000313" key="4">
    <source>
        <dbReference type="Proteomes" id="UP001143463"/>
    </source>
</evidence>
<feature type="domain" description="Fumarylacetoacetase-like C-terminal" evidence="2">
    <location>
        <begin position="66"/>
        <end position="268"/>
    </location>
</feature>
<evidence type="ECO:0000256" key="1">
    <source>
        <dbReference type="ARBA" id="ARBA00022723"/>
    </source>
</evidence>
<dbReference type="Proteomes" id="UP001143463">
    <property type="component" value="Unassembled WGS sequence"/>
</dbReference>
<keyword evidence="4" id="KW-1185">Reference proteome</keyword>
<reference evidence="3" key="1">
    <citation type="journal article" date="2014" name="Int. J. Syst. Evol. Microbiol.">
        <title>Complete genome sequence of Corynebacterium casei LMG S-19264T (=DSM 44701T), isolated from a smear-ripened cheese.</title>
        <authorList>
            <consortium name="US DOE Joint Genome Institute (JGI-PGF)"/>
            <person name="Walter F."/>
            <person name="Albersmeier A."/>
            <person name="Kalinowski J."/>
            <person name="Ruckert C."/>
        </authorList>
    </citation>
    <scope>NUCLEOTIDE SEQUENCE</scope>
    <source>
        <strain evidence="3">VKM Ac-1069</strain>
    </source>
</reference>
<dbReference type="PANTHER" id="PTHR11820">
    <property type="entry name" value="ACYLPYRUVASE"/>
    <property type="match status" value="1"/>
</dbReference>